<name>A0ABW3MYJ3_9MICO</name>
<dbReference type="EMBL" id="JBHTKH010000005">
    <property type="protein sequence ID" value="MFD1054500.1"/>
    <property type="molecule type" value="Genomic_DNA"/>
</dbReference>
<reference evidence="8" key="1">
    <citation type="journal article" date="2019" name="Int. J. Syst. Evol. Microbiol.">
        <title>The Global Catalogue of Microorganisms (GCM) 10K type strain sequencing project: providing services to taxonomists for standard genome sequencing and annotation.</title>
        <authorList>
            <consortium name="The Broad Institute Genomics Platform"/>
            <consortium name="The Broad Institute Genome Sequencing Center for Infectious Disease"/>
            <person name="Wu L."/>
            <person name="Ma J."/>
        </authorList>
    </citation>
    <scope>NUCLEOTIDE SEQUENCE [LARGE SCALE GENOMIC DNA]</scope>
    <source>
        <strain evidence="8">CCUG 57508</strain>
    </source>
</reference>
<comment type="caution">
    <text evidence="7">The sequence shown here is derived from an EMBL/GenBank/DDBJ whole genome shotgun (WGS) entry which is preliminary data.</text>
</comment>
<feature type="transmembrane region" description="Helical" evidence="5">
    <location>
        <begin position="118"/>
        <end position="136"/>
    </location>
</feature>
<evidence type="ECO:0000313" key="7">
    <source>
        <dbReference type="EMBL" id="MFD1054500.1"/>
    </source>
</evidence>
<feature type="transmembrane region" description="Helical" evidence="5">
    <location>
        <begin position="151"/>
        <end position="169"/>
    </location>
</feature>
<dbReference type="InterPro" id="IPR009908">
    <property type="entry name" value="Methylamine_util_MauE"/>
</dbReference>
<accession>A0ABW3MYJ3</accession>
<dbReference type="SUPFAM" id="SSF52833">
    <property type="entry name" value="Thioredoxin-like"/>
    <property type="match status" value="1"/>
</dbReference>
<keyword evidence="2 5" id="KW-0812">Transmembrane</keyword>
<protein>
    <submittedName>
        <fullName evidence="7">TlpA family protein disulfide reductase</fullName>
    </submittedName>
</protein>
<feature type="transmembrane region" description="Helical" evidence="5">
    <location>
        <begin position="58"/>
        <end position="89"/>
    </location>
</feature>
<dbReference type="RefSeq" id="WP_386052401.1">
    <property type="nucleotide sequence ID" value="NZ_JBHTKH010000005.1"/>
</dbReference>
<keyword evidence="3 5" id="KW-1133">Transmembrane helix</keyword>
<sequence length="331" mass="34079">MPTDALVLAPVILACVLVASAVGKVRSPSASVQAFRDLRVPAPLSGRFVVAALPWVELLLAPGLLLVGGAGGVLLAAVAFLLFAAYLVLVTRALGFDEDVECACFGTFAPGRISGRTVLRNTWLLVLGVAALARSLDGDSVAARLADGRAPWWWLAGAVAAAVTVGLVAGQGGRAADARTSRAYAEAAEDGDYVRARTPALPVTLGDGSATTLRELSAERPQLLVHVSETCGSCVEVIEAVPGWRDRLPAVDIRLVLRAAPGASTLTSVTEPHSVHDPEGFVGETFDMQATPSAVLLGADGMLAGGPVVGSYAVPDLVDGILRELAELHTP</sequence>
<evidence type="ECO:0000256" key="4">
    <source>
        <dbReference type="ARBA" id="ARBA00023136"/>
    </source>
</evidence>
<evidence type="ECO:0000256" key="1">
    <source>
        <dbReference type="ARBA" id="ARBA00004141"/>
    </source>
</evidence>
<evidence type="ECO:0000259" key="6">
    <source>
        <dbReference type="Pfam" id="PF07291"/>
    </source>
</evidence>
<dbReference type="Pfam" id="PF07291">
    <property type="entry name" value="MauE"/>
    <property type="match status" value="1"/>
</dbReference>
<keyword evidence="4 5" id="KW-0472">Membrane</keyword>
<comment type="subcellular location">
    <subcellularLocation>
        <location evidence="1">Membrane</location>
        <topology evidence="1">Multi-pass membrane protein</topology>
    </subcellularLocation>
</comment>
<evidence type="ECO:0000313" key="8">
    <source>
        <dbReference type="Proteomes" id="UP001597046"/>
    </source>
</evidence>
<gene>
    <name evidence="7" type="ORF">ACFQ2V_09315</name>
</gene>
<dbReference type="Proteomes" id="UP001597046">
    <property type="component" value="Unassembled WGS sequence"/>
</dbReference>
<feature type="domain" description="Methylamine utilisation protein MauE" evidence="6">
    <location>
        <begin position="7"/>
        <end position="133"/>
    </location>
</feature>
<evidence type="ECO:0000256" key="3">
    <source>
        <dbReference type="ARBA" id="ARBA00022989"/>
    </source>
</evidence>
<proteinExistence type="predicted"/>
<evidence type="ECO:0000256" key="2">
    <source>
        <dbReference type="ARBA" id="ARBA00022692"/>
    </source>
</evidence>
<dbReference type="InterPro" id="IPR036249">
    <property type="entry name" value="Thioredoxin-like_sf"/>
</dbReference>
<evidence type="ECO:0000256" key="5">
    <source>
        <dbReference type="SAM" id="Phobius"/>
    </source>
</evidence>
<organism evidence="7 8">
    <name type="scientific">Terrabacter terrigena</name>
    <dbReference type="NCBI Taxonomy" id="574718"/>
    <lineage>
        <taxon>Bacteria</taxon>
        <taxon>Bacillati</taxon>
        <taxon>Actinomycetota</taxon>
        <taxon>Actinomycetes</taxon>
        <taxon>Micrococcales</taxon>
        <taxon>Intrasporangiaceae</taxon>
        <taxon>Terrabacter</taxon>
    </lineage>
</organism>
<keyword evidence="8" id="KW-1185">Reference proteome</keyword>